<evidence type="ECO:0000256" key="4">
    <source>
        <dbReference type="ARBA" id="ARBA00022679"/>
    </source>
</evidence>
<gene>
    <name evidence="13" type="ORF">BMF94_4377</name>
</gene>
<keyword evidence="2" id="KW-0723">Serine/threonine-protein kinase</keyword>
<comment type="caution">
    <text evidence="13">The sequence shown here is derived from an EMBL/GenBank/DDBJ whole genome shotgun (WGS) entry which is preliminary data.</text>
</comment>
<dbReference type="PROSITE" id="PS00108">
    <property type="entry name" value="PROTEIN_KINASE_ST"/>
    <property type="match status" value="1"/>
</dbReference>
<feature type="compositionally biased region" description="Polar residues" evidence="10">
    <location>
        <begin position="372"/>
        <end position="389"/>
    </location>
</feature>
<evidence type="ECO:0000256" key="2">
    <source>
        <dbReference type="ARBA" id="ARBA00022527"/>
    </source>
</evidence>
<dbReference type="SUPFAM" id="SSF56112">
    <property type="entry name" value="Protein kinase-like (PK-like)"/>
    <property type="match status" value="1"/>
</dbReference>
<dbReference type="STRING" id="741276.A0A2S5B745"/>
<feature type="compositionally biased region" description="Low complexity" evidence="10">
    <location>
        <begin position="1074"/>
        <end position="1097"/>
    </location>
</feature>
<sequence length="1196" mass="130229">MASTLRASPSWLASLGQSPSETSDARFKTFAAKDSPPRTRGAVGPGLFDDDKGRARRGSERESLEDELADLEGIGGGPDGAWLITVADITKTDPAGAKSDGRHTVYVSTPTSSLTLLRTYKELLDVHARLSSAFPPPSTATRPTSKAPPSPRKRNVLASLTRTLSPRRNGSFGSFRTPNRTSAVPTASKTDALALTNALSSFSMRSAAREHPAWREFFAIRADDLKSDRVERRIKRYRSDQTLEVSRNRMSDPFAVESVGMSSSRSERQDDSTVTNTSMATDLDNTSIAPVHVSLYSGDEGPSASPEVDSHWILGPDADALPSLSQVKIASQSDPQTPTSPEKARPASDTSMLSSTPTIATDVDRLRETPLDSVTESVQEPRSPSQNGRLLSPLPQHASSNDRSSWQGSVEATNRGPMANGMTRSASDYSMGTTNSVDRRSKAITLESFEMMRVLGKGCAGKVLLVREKKTERLMALKAITKRHVLAHRELEHTRTEQAVLKACAREDLNPFVVKLHYSFHDEETLYLALDFHPGGDLATQLARWGRLGRDRARFFICEIIEGLDGLHRAGIIYRDLKPENVLISAEGHCVLTDFGLSKDFQHAQRGARSPASGLPRPHWLQHNARSASTPPGSEWLLGNRETTLSFCGTAEYLAPECLLGEPYSYEVDIWAAGTMLFEMLAGVAPFWASDHATMYKRVLHDELDFHQAPDHFDHDARVLLRGMLQRDPLFRITIPRIKRMPYFQQISWDFIREKRYNPPFVPTLNPLDPTDTSYFEDAFLMMPPQVKGDPNDDPGAGRDPPEGKAQDPVDKDGRDVFDGYSYYGGRDSASIHDHDDDDDDDRETDAFAGFGVYPDGAELDQAGQPPPLSTREDVVTGSDEAALCNGTPETVKDSSSVRERPDSRSEEIDDEDDIPQLGSPYPELILGHGRITSLQPSDSMNPQLLSAKLLQHRAPAAEAGPPELVRQQAERAESKAVGPGLSTVTLADVHEQSTAPQQADVTGAFDALTTSHLDDGVADDADDWVALETGPTVASVRNGGREATLWDRGFRDRYRMTLAPIGSPLRPPRRSGRSTQASRAGSTSSAISSSRMSPASTPDPPASPRPLGLIRRFTSPRQSLNSAVVRSHEGSLDSGSPRPNAARTSARLGGKTSKTSLSPSGTSTVDRASSTGGDSRKASPIHRLAKSASGFIEKF</sequence>
<feature type="region of interest" description="Disordered" evidence="10">
    <location>
        <begin position="1"/>
        <end position="73"/>
    </location>
</feature>
<dbReference type="FunFam" id="1.10.510.10:FF:000024">
    <property type="entry name" value="Probable serine/threonine-protein kinase cot-1"/>
    <property type="match status" value="1"/>
</dbReference>
<feature type="compositionally biased region" description="Basic and acidic residues" evidence="10">
    <location>
        <begin position="796"/>
        <end position="818"/>
    </location>
</feature>
<keyword evidence="14" id="KW-1185">Reference proteome</keyword>
<dbReference type="PROSITE" id="PS50011">
    <property type="entry name" value="PROTEIN_KINASE_DOM"/>
    <property type="match status" value="1"/>
</dbReference>
<feature type="compositionally biased region" description="Polar residues" evidence="10">
    <location>
        <begin position="348"/>
        <end position="359"/>
    </location>
</feature>
<feature type="region of interest" description="Disordered" evidence="10">
    <location>
        <begin position="783"/>
        <end position="919"/>
    </location>
</feature>
<comment type="catalytic activity">
    <reaction evidence="8">
        <text>L-threonyl-[protein] + ATP = O-phospho-L-threonyl-[protein] + ADP + H(+)</text>
        <dbReference type="Rhea" id="RHEA:46608"/>
        <dbReference type="Rhea" id="RHEA-COMP:11060"/>
        <dbReference type="Rhea" id="RHEA-COMP:11605"/>
        <dbReference type="ChEBI" id="CHEBI:15378"/>
        <dbReference type="ChEBI" id="CHEBI:30013"/>
        <dbReference type="ChEBI" id="CHEBI:30616"/>
        <dbReference type="ChEBI" id="CHEBI:61977"/>
        <dbReference type="ChEBI" id="CHEBI:456216"/>
        <dbReference type="EC" id="2.7.11.1"/>
    </reaction>
</comment>
<keyword evidence="6" id="KW-0418">Kinase</keyword>
<feature type="compositionally biased region" description="Polar residues" evidence="10">
    <location>
        <begin position="272"/>
        <end position="288"/>
    </location>
</feature>
<evidence type="ECO:0000256" key="7">
    <source>
        <dbReference type="ARBA" id="ARBA00022840"/>
    </source>
</evidence>
<feature type="compositionally biased region" description="Polar residues" evidence="10">
    <location>
        <begin position="1153"/>
        <end position="1174"/>
    </location>
</feature>
<feature type="compositionally biased region" description="Basic and acidic residues" evidence="10">
    <location>
        <begin position="891"/>
        <end position="907"/>
    </location>
</feature>
<organism evidence="13 14">
    <name type="scientific">Rhodotorula taiwanensis</name>
    <dbReference type="NCBI Taxonomy" id="741276"/>
    <lineage>
        <taxon>Eukaryota</taxon>
        <taxon>Fungi</taxon>
        <taxon>Dikarya</taxon>
        <taxon>Basidiomycota</taxon>
        <taxon>Pucciniomycotina</taxon>
        <taxon>Microbotryomycetes</taxon>
        <taxon>Sporidiobolales</taxon>
        <taxon>Sporidiobolaceae</taxon>
        <taxon>Rhodotorula</taxon>
    </lineage>
</organism>
<evidence type="ECO:0000256" key="1">
    <source>
        <dbReference type="ARBA" id="ARBA00012513"/>
    </source>
</evidence>
<evidence type="ECO:0000256" key="3">
    <source>
        <dbReference type="ARBA" id="ARBA00022553"/>
    </source>
</evidence>
<keyword evidence="4" id="KW-0808">Transferase</keyword>
<evidence type="ECO:0000256" key="10">
    <source>
        <dbReference type="SAM" id="MobiDB-lite"/>
    </source>
</evidence>
<evidence type="ECO:0000256" key="9">
    <source>
        <dbReference type="ARBA" id="ARBA00048679"/>
    </source>
</evidence>
<evidence type="ECO:0000256" key="8">
    <source>
        <dbReference type="ARBA" id="ARBA00047899"/>
    </source>
</evidence>
<protein>
    <recommendedName>
        <fullName evidence="1">non-specific serine/threonine protein kinase</fullName>
        <ecNumber evidence="1">2.7.11.1</ecNumber>
    </recommendedName>
</protein>
<feature type="compositionally biased region" description="Polar residues" evidence="10">
    <location>
        <begin position="397"/>
        <end position="412"/>
    </location>
</feature>
<accession>A0A2S5B745</accession>
<keyword evidence="5" id="KW-0547">Nucleotide-binding</keyword>
<feature type="region of interest" description="Disordered" evidence="10">
    <location>
        <begin position="954"/>
        <end position="978"/>
    </location>
</feature>
<dbReference type="Gene3D" id="3.30.200.20">
    <property type="entry name" value="Phosphorylase Kinase, domain 1"/>
    <property type="match status" value="2"/>
</dbReference>
<dbReference type="CDD" id="cd05123">
    <property type="entry name" value="STKc_AGC"/>
    <property type="match status" value="1"/>
</dbReference>
<feature type="domain" description="Protein kinase" evidence="11">
    <location>
        <begin position="449"/>
        <end position="744"/>
    </location>
</feature>
<dbReference type="InterPro" id="IPR008271">
    <property type="entry name" value="Ser/Thr_kinase_AS"/>
</dbReference>
<dbReference type="SMART" id="SM00220">
    <property type="entry name" value="S_TKc"/>
    <property type="match status" value="1"/>
</dbReference>
<dbReference type="Pfam" id="PF00069">
    <property type="entry name" value="Pkinase"/>
    <property type="match status" value="1"/>
</dbReference>
<dbReference type="OrthoDB" id="63267at2759"/>
<feature type="region of interest" description="Disordered" evidence="10">
    <location>
        <begin position="254"/>
        <end position="436"/>
    </location>
</feature>
<dbReference type="AlphaFoldDB" id="A0A2S5B745"/>
<evidence type="ECO:0000313" key="14">
    <source>
        <dbReference type="Proteomes" id="UP000237144"/>
    </source>
</evidence>
<dbReference type="GO" id="GO:0005524">
    <property type="term" value="F:ATP binding"/>
    <property type="evidence" value="ECO:0007669"/>
    <property type="project" value="UniProtKB-KW"/>
</dbReference>
<feature type="region of interest" description="Disordered" evidence="10">
    <location>
        <begin position="1059"/>
        <end position="1196"/>
    </location>
</feature>
<feature type="compositionally biased region" description="Polar residues" evidence="10">
    <location>
        <begin position="158"/>
        <end position="188"/>
    </location>
</feature>
<dbReference type="InterPro" id="IPR011009">
    <property type="entry name" value="Kinase-like_dom_sf"/>
</dbReference>
<feature type="region of interest" description="Disordered" evidence="10">
    <location>
        <begin position="607"/>
        <end position="633"/>
    </location>
</feature>
<evidence type="ECO:0000259" key="11">
    <source>
        <dbReference type="PROSITE" id="PS50011"/>
    </source>
</evidence>
<dbReference type="InterPro" id="IPR000961">
    <property type="entry name" value="AGC-kinase_C"/>
</dbReference>
<dbReference type="PROSITE" id="PS51285">
    <property type="entry name" value="AGC_KINASE_CTER"/>
    <property type="match status" value="1"/>
</dbReference>
<dbReference type="GO" id="GO:0007010">
    <property type="term" value="P:cytoskeleton organization"/>
    <property type="evidence" value="ECO:0007669"/>
    <property type="project" value="UniProtKB-ARBA"/>
</dbReference>
<feature type="compositionally biased region" description="Polar residues" evidence="10">
    <location>
        <begin position="422"/>
        <end position="436"/>
    </location>
</feature>
<dbReference type="SMART" id="SM00133">
    <property type="entry name" value="S_TK_X"/>
    <property type="match status" value="1"/>
</dbReference>
<feature type="region of interest" description="Disordered" evidence="10">
    <location>
        <begin position="132"/>
        <end position="188"/>
    </location>
</feature>
<feature type="domain" description="AGC-kinase C-terminal" evidence="12">
    <location>
        <begin position="745"/>
        <end position="833"/>
    </location>
</feature>
<evidence type="ECO:0000256" key="6">
    <source>
        <dbReference type="ARBA" id="ARBA00022777"/>
    </source>
</evidence>
<evidence type="ECO:0000259" key="12">
    <source>
        <dbReference type="PROSITE" id="PS51285"/>
    </source>
</evidence>
<feature type="compositionally biased region" description="Polar residues" evidence="10">
    <location>
        <begin position="1116"/>
        <end position="1125"/>
    </location>
</feature>
<comment type="catalytic activity">
    <reaction evidence="9">
        <text>L-seryl-[protein] + ATP = O-phospho-L-seryl-[protein] + ADP + H(+)</text>
        <dbReference type="Rhea" id="RHEA:17989"/>
        <dbReference type="Rhea" id="RHEA-COMP:9863"/>
        <dbReference type="Rhea" id="RHEA-COMP:11604"/>
        <dbReference type="ChEBI" id="CHEBI:15378"/>
        <dbReference type="ChEBI" id="CHEBI:29999"/>
        <dbReference type="ChEBI" id="CHEBI:30616"/>
        <dbReference type="ChEBI" id="CHEBI:83421"/>
        <dbReference type="ChEBI" id="CHEBI:456216"/>
        <dbReference type="EC" id="2.7.11.1"/>
    </reaction>
</comment>
<keyword evidence="7" id="KW-0067">ATP-binding</keyword>
<feature type="compositionally biased region" description="Polar residues" evidence="10">
    <location>
        <begin position="323"/>
        <end position="340"/>
    </location>
</feature>
<keyword evidence="3" id="KW-0597">Phosphoprotein</keyword>
<feature type="compositionally biased region" description="Basic and acidic residues" evidence="10">
    <location>
        <begin position="49"/>
        <end position="62"/>
    </location>
</feature>
<dbReference type="EC" id="2.7.11.1" evidence="1"/>
<evidence type="ECO:0000256" key="5">
    <source>
        <dbReference type="ARBA" id="ARBA00022741"/>
    </source>
</evidence>
<dbReference type="GO" id="GO:0004674">
    <property type="term" value="F:protein serine/threonine kinase activity"/>
    <property type="evidence" value="ECO:0007669"/>
    <property type="project" value="UniProtKB-KW"/>
</dbReference>
<proteinExistence type="predicted"/>
<dbReference type="EMBL" id="PJQD01000048">
    <property type="protein sequence ID" value="POY72551.1"/>
    <property type="molecule type" value="Genomic_DNA"/>
</dbReference>
<reference evidence="13 14" key="1">
    <citation type="journal article" date="2018" name="Front. Microbiol.">
        <title>Prospects for Fungal Bioremediation of Acidic Radioactive Waste Sites: Characterization and Genome Sequence of Rhodotorula taiwanensis MD1149.</title>
        <authorList>
            <person name="Tkavc R."/>
            <person name="Matrosova V.Y."/>
            <person name="Grichenko O.E."/>
            <person name="Gostincar C."/>
            <person name="Volpe R.P."/>
            <person name="Klimenkova P."/>
            <person name="Gaidamakova E.K."/>
            <person name="Zhou C.E."/>
            <person name="Stewart B.J."/>
            <person name="Lyman M.G."/>
            <person name="Malfatti S.A."/>
            <person name="Rubinfeld B."/>
            <person name="Courtot M."/>
            <person name="Singh J."/>
            <person name="Dalgard C.L."/>
            <person name="Hamilton T."/>
            <person name="Frey K.G."/>
            <person name="Gunde-Cimerman N."/>
            <person name="Dugan L."/>
            <person name="Daly M.J."/>
        </authorList>
    </citation>
    <scope>NUCLEOTIDE SEQUENCE [LARGE SCALE GENOMIC DNA]</scope>
    <source>
        <strain evidence="13 14">MD1149</strain>
    </source>
</reference>
<evidence type="ECO:0000313" key="13">
    <source>
        <dbReference type="EMBL" id="POY72551.1"/>
    </source>
</evidence>
<dbReference type="Proteomes" id="UP000237144">
    <property type="component" value="Unassembled WGS sequence"/>
</dbReference>
<dbReference type="PANTHER" id="PTHR24351">
    <property type="entry name" value="RIBOSOMAL PROTEIN S6 KINASE"/>
    <property type="match status" value="1"/>
</dbReference>
<dbReference type="InterPro" id="IPR045270">
    <property type="entry name" value="STKc_AGC"/>
</dbReference>
<dbReference type="InterPro" id="IPR000719">
    <property type="entry name" value="Prot_kinase_dom"/>
</dbReference>
<dbReference type="Gene3D" id="1.10.510.10">
    <property type="entry name" value="Transferase(Phosphotransferase) domain 1"/>
    <property type="match status" value="2"/>
</dbReference>
<name>A0A2S5B745_9BASI</name>